<accession>A0A7W7SIV7</accession>
<dbReference type="Pfam" id="PF01400">
    <property type="entry name" value="Astacin"/>
    <property type="match status" value="1"/>
</dbReference>
<organism evidence="2 3">
    <name type="scientific">Kitasatospora gansuensis</name>
    <dbReference type="NCBI Taxonomy" id="258050"/>
    <lineage>
        <taxon>Bacteria</taxon>
        <taxon>Bacillati</taxon>
        <taxon>Actinomycetota</taxon>
        <taxon>Actinomycetes</taxon>
        <taxon>Kitasatosporales</taxon>
        <taxon>Streptomycetaceae</taxon>
        <taxon>Kitasatospora</taxon>
    </lineage>
</organism>
<dbReference type="GO" id="GO:0004222">
    <property type="term" value="F:metalloendopeptidase activity"/>
    <property type="evidence" value="ECO:0007669"/>
    <property type="project" value="InterPro"/>
</dbReference>
<dbReference type="Gene3D" id="3.40.390.10">
    <property type="entry name" value="Collagenase (Catalytic Domain)"/>
    <property type="match status" value="1"/>
</dbReference>
<name>A0A7W7SIV7_9ACTN</name>
<dbReference type="SUPFAM" id="SSF55486">
    <property type="entry name" value="Metalloproteases ('zincins'), catalytic domain"/>
    <property type="match status" value="1"/>
</dbReference>
<dbReference type="InterPro" id="IPR024079">
    <property type="entry name" value="MetalloPept_cat_dom_sf"/>
</dbReference>
<evidence type="ECO:0000313" key="2">
    <source>
        <dbReference type="EMBL" id="MBB4951304.1"/>
    </source>
</evidence>
<proteinExistence type="predicted"/>
<gene>
    <name evidence="2" type="ORF">F4556_006839</name>
</gene>
<dbReference type="AlphaFoldDB" id="A0A7W7SIV7"/>
<dbReference type="SMART" id="SM00235">
    <property type="entry name" value="ZnMc"/>
    <property type="match status" value="1"/>
</dbReference>
<dbReference type="Proteomes" id="UP000573327">
    <property type="component" value="Unassembled WGS sequence"/>
</dbReference>
<feature type="domain" description="Peptidase metallopeptidase" evidence="1">
    <location>
        <begin position="40"/>
        <end position="186"/>
    </location>
</feature>
<evidence type="ECO:0000313" key="3">
    <source>
        <dbReference type="Proteomes" id="UP000573327"/>
    </source>
</evidence>
<comment type="caution">
    <text evidence="2">The sequence shown here is derived from an EMBL/GenBank/DDBJ whole genome shotgun (WGS) entry which is preliminary data.</text>
</comment>
<dbReference type="RefSeq" id="WP_184923162.1">
    <property type="nucleotide sequence ID" value="NZ_JACHJR010000001.1"/>
</dbReference>
<sequence length="352" mass="39398">MVDTQAPASGTPLYCTLQPATKPELRPGLGPNRVRAILQIRTKWVNGTVLHYHFLNRTGGGQGPEQLDEVRAAFHDWKGLGIGLDFKEVDDASEAEVRIAFADDGSWSYVGRDVLTIGVHEPTMNFGWDLTTPWGRATARHETGHTLGLPHEHQNPYAGIVWDEEAVYTSLGKPPNSWTREETFNNILRKLSKQEVTGSTWDPESIMEYPFEPGLIKEPEKYAREGIEGPLSLSAIDKDQVLHWYPPVSVGPVRLEPGRSVPLKLSTGEQADFEITPAETRKYEVGTFGQSDVLLVLFEDVHGELRYVTGEDDSGADVNGRLSVRLFKGRRYVLRARLYSNYGSGETTIMYW</sequence>
<protein>
    <recommendedName>
        <fullName evidence="1">Peptidase metallopeptidase domain-containing protein</fullName>
    </recommendedName>
</protein>
<dbReference type="GO" id="GO:0008270">
    <property type="term" value="F:zinc ion binding"/>
    <property type="evidence" value="ECO:0007669"/>
    <property type="project" value="InterPro"/>
</dbReference>
<keyword evidence="3" id="KW-1185">Reference proteome</keyword>
<reference evidence="2 3" key="1">
    <citation type="submission" date="2020-08" db="EMBL/GenBank/DDBJ databases">
        <title>Sequencing the genomes of 1000 actinobacteria strains.</title>
        <authorList>
            <person name="Klenk H.-P."/>
        </authorList>
    </citation>
    <scope>NUCLEOTIDE SEQUENCE [LARGE SCALE GENOMIC DNA]</scope>
    <source>
        <strain evidence="2 3">DSM 44786</strain>
    </source>
</reference>
<dbReference type="InterPro" id="IPR006026">
    <property type="entry name" value="Peptidase_Metallo"/>
</dbReference>
<dbReference type="GO" id="GO:0006508">
    <property type="term" value="P:proteolysis"/>
    <property type="evidence" value="ECO:0007669"/>
    <property type="project" value="InterPro"/>
</dbReference>
<dbReference type="EMBL" id="JACHJR010000001">
    <property type="protein sequence ID" value="MBB4951304.1"/>
    <property type="molecule type" value="Genomic_DNA"/>
</dbReference>
<evidence type="ECO:0000259" key="1">
    <source>
        <dbReference type="SMART" id="SM00235"/>
    </source>
</evidence>
<dbReference type="InterPro" id="IPR001506">
    <property type="entry name" value="Peptidase_M12A"/>
</dbReference>